<dbReference type="Pfam" id="PF12451">
    <property type="entry name" value="VPS11_C"/>
    <property type="match status" value="1"/>
</dbReference>
<dbReference type="GeneID" id="16071498"/>
<dbReference type="InterPro" id="IPR036322">
    <property type="entry name" value="WD40_repeat_dom_sf"/>
</dbReference>
<dbReference type="eggNOG" id="KOG2114">
    <property type="taxonomic scope" value="Eukaryota"/>
</dbReference>
<keyword evidence="7 9" id="KW-0472">Membrane</keyword>
<dbReference type="Pfam" id="PF23356">
    <property type="entry name" value="TPR_PEP5_VPS11"/>
    <property type="match status" value="1"/>
</dbReference>
<evidence type="ECO:0000256" key="8">
    <source>
        <dbReference type="ARBA" id="ARBA00029433"/>
    </source>
</evidence>
<evidence type="ECO:0000313" key="16">
    <source>
        <dbReference type="Proteomes" id="UP000007799"/>
    </source>
</evidence>
<keyword evidence="2" id="KW-0813">Transport</keyword>
<evidence type="ECO:0000256" key="4">
    <source>
        <dbReference type="ARBA" id="ARBA00022771"/>
    </source>
</evidence>
<dbReference type="FunCoup" id="F2UIP7">
    <property type="interactions" value="1126"/>
</dbReference>
<dbReference type="InterPro" id="IPR016024">
    <property type="entry name" value="ARM-type_fold"/>
</dbReference>
<feature type="compositionally biased region" description="Gly residues" evidence="13">
    <location>
        <begin position="965"/>
        <end position="975"/>
    </location>
</feature>
<comment type="subcellular location">
    <subcellularLocation>
        <location evidence="8">Endomembrane system</location>
        <topology evidence="8">Peripheral membrane protein</topology>
        <orientation evidence="8">Cytoplasmic side</orientation>
    </subcellularLocation>
</comment>
<dbReference type="GO" id="GO:0048284">
    <property type="term" value="P:organelle fusion"/>
    <property type="evidence" value="ECO:0007669"/>
    <property type="project" value="TreeGrafter"/>
</dbReference>
<feature type="region of interest" description="Disordered" evidence="13">
    <location>
        <begin position="900"/>
        <end position="952"/>
    </location>
</feature>
<dbReference type="InterPro" id="IPR001841">
    <property type="entry name" value="Znf_RING"/>
</dbReference>
<dbReference type="GO" id="GO:0005768">
    <property type="term" value="C:endosome"/>
    <property type="evidence" value="ECO:0007669"/>
    <property type="project" value="TreeGrafter"/>
</dbReference>
<dbReference type="AlphaFoldDB" id="F2UIP7"/>
<dbReference type="GO" id="GO:0006904">
    <property type="term" value="P:vesicle docking involved in exocytosis"/>
    <property type="evidence" value="ECO:0007669"/>
    <property type="project" value="TreeGrafter"/>
</dbReference>
<dbReference type="GO" id="GO:0006886">
    <property type="term" value="P:intracellular protein transport"/>
    <property type="evidence" value="ECO:0007669"/>
    <property type="project" value="UniProtKB-UniRule"/>
</dbReference>
<feature type="compositionally biased region" description="Low complexity" evidence="13">
    <location>
        <begin position="910"/>
        <end position="926"/>
    </location>
</feature>
<accession>F2UIP7</accession>
<feature type="coiled-coil region" evidence="12">
    <location>
        <begin position="782"/>
        <end position="809"/>
    </location>
</feature>
<dbReference type="InParanoid" id="F2UIP7"/>
<evidence type="ECO:0000256" key="6">
    <source>
        <dbReference type="ARBA" id="ARBA00022927"/>
    </source>
</evidence>
<organism evidence="16">
    <name type="scientific">Salpingoeca rosetta (strain ATCC 50818 / BSB-021)</name>
    <dbReference type="NCBI Taxonomy" id="946362"/>
    <lineage>
        <taxon>Eukaryota</taxon>
        <taxon>Choanoflagellata</taxon>
        <taxon>Craspedida</taxon>
        <taxon>Salpingoecidae</taxon>
        <taxon>Salpingoeca</taxon>
    </lineage>
</organism>
<dbReference type="GO" id="GO:0007033">
    <property type="term" value="P:vacuole organization"/>
    <property type="evidence" value="ECO:0007669"/>
    <property type="project" value="TreeGrafter"/>
</dbReference>
<sequence>MLKRFQFFDKDVATRADGVAFNALEGINVAHATSGRGIMFFGSAEGYICAVTKELEHFTFQVHDAHLMCMIQLRTHGIVVTAGRDENTGPQTVKVWSTEKVAGGNMPTLLRTVTLAASMPAITTMAAHEGLRHLVLGFVDGSVRLVQGDITRERSSSRSLRELFREQAPITGLGFQPALDHVFLFITTEVDVYGCSLDPKRPAEKLTTTAEGMKSHGTALNCFAISPDGALWTEGDSELNMFLPEGRGKSLPFPGKKLALRFFRNYLVIVHKQQSAARQDDYADASISRVCSVTVCDPQNKFIAYETTFDDVRHVLYEWSSIFVLTTQGKLFQLSEKDFESKMEYLYKKHSFEIAISLAKEQAGPNSEDSDTLAEIYTQYANDLYKKRNFDDAVRQYIKTIGKLEPSYVIRRFLDSQRIHNLTEYLQALHDRQRADKHHTTLLLNCYTKLKNVQKLDEFIMTDKELNFDLETAITVCRQAGYYKHALFLAKRFGEHEWYLRIQLENVHNAADALKYIACLPFPEAKESMQQFGKQLVAALPNEATELLKRLCTDYKPNTDVDVCSGGGRKGRRNRSKPPADPEDFIQLFVDNVPQLRQFLQYMVENKSDMKKAAYDTLLELYLREKPATAAEEADRDARVMALLRSHGKYDEYQAMILTQMYDFKEGILYLFGRTKQYQQIVRYYMEKKAYADVISACRTYGAADTALWVQALEFFAGDEEGCRKYMKQVLEYINDNNLLPPLMVIEILARNDMVTLASVKDYFTKRLNDEMKSIDGDERQIQRYRGKSEAMRAEIEQLRTQARVFQDNKCSQCPRPLTLPVVHFLCGHSYHWDCIPNENECTRCRDEHHMVMTKLRSHEQAGQNYDQLSKRLDGAKDRFSVIAEQFGQNMFHKPVTLPESAVRSHDHPTSTPAHAPPSSSSAAARRGGGGGVDDSHMYGTGMTPRGAGLDTSDVGFSTGFSPMGGGGGGGGMRRGGIDRHDDVWGARGF</sequence>
<dbReference type="PANTHER" id="PTHR23323:SF24">
    <property type="entry name" value="VACUOLAR PROTEIN SORTING-ASSOCIATED PROTEIN 11 HOMOLOG"/>
    <property type="match status" value="1"/>
</dbReference>
<keyword evidence="16" id="KW-1185">Reference proteome</keyword>
<evidence type="ECO:0000256" key="2">
    <source>
        <dbReference type="ARBA" id="ARBA00022448"/>
    </source>
</evidence>
<evidence type="ECO:0000256" key="3">
    <source>
        <dbReference type="ARBA" id="ARBA00022723"/>
    </source>
</evidence>
<dbReference type="GO" id="GO:0007032">
    <property type="term" value="P:endosome organization"/>
    <property type="evidence" value="ECO:0007669"/>
    <property type="project" value="TreeGrafter"/>
</dbReference>
<keyword evidence="4 10" id="KW-0863">Zinc-finger</keyword>
<evidence type="ECO:0000256" key="10">
    <source>
        <dbReference type="PROSITE-ProRule" id="PRU00175"/>
    </source>
</evidence>
<feature type="compositionally biased region" description="Basic and acidic residues" evidence="13">
    <location>
        <begin position="976"/>
        <end position="990"/>
    </location>
</feature>
<dbReference type="Pfam" id="PF23341">
    <property type="entry name" value="PEP5_VPS11_N"/>
    <property type="match status" value="1"/>
</dbReference>
<dbReference type="GO" id="GO:0030897">
    <property type="term" value="C:HOPS complex"/>
    <property type="evidence" value="ECO:0007669"/>
    <property type="project" value="TreeGrafter"/>
</dbReference>
<proteinExistence type="inferred from homology"/>
<dbReference type="InterPro" id="IPR016528">
    <property type="entry name" value="VPS11"/>
</dbReference>
<feature type="region of interest" description="Disordered" evidence="13">
    <location>
        <begin position="563"/>
        <end position="583"/>
    </location>
</feature>
<protein>
    <recommendedName>
        <fullName evidence="9">Vacuolar protein sorting-associated protein 11 homolog</fullName>
    </recommendedName>
</protein>
<dbReference type="STRING" id="946362.F2UIP7"/>
<gene>
    <name evidence="15" type="ORF">PTSG_07434</name>
</gene>
<feature type="region of interest" description="Disordered" evidence="13">
    <location>
        <begin position="965"/>
        <end position="990"/>
    </location>
</feature>
<evidence type="ECO:0000313" key="15">
    <source>
        <dbReference type="EMBL" id="EGD77096.1"/>
    </source>
</evidence>
<dbReference type="InterPro" id="IPR024763">
    <property type="entry name" value="VPS11_C"/>
</dbReference>
<dbReference type="InterPro" id="IPR011990">
    <property type="entry name" value="TPR-like_helical_dom_sf"/>
</dbReference>
<evidence type="ECO:0000256" key="5">
    <source>
        <dbReference type="ARBA" id="ARBA00022833"/>
    </source>
</evidence>
<comment type="similarity">
    <text evidence="1 9">Belongs to the VPS11 family.</text>
</comment>
<evidence type="ECO:0000256" key="7">
    <source>
        <dbReference type="ARBA" id="ARBA00023136"/>
    </source>
</evidence>
<dbReference type="OrthoDB" id="26184at2759"/>
<dbReference type="InterPro" id="IPR000547">
    <property type="entry name" value="Clathrin_H-chain/VPS_repeat"/>
</dbReference>
<dbReference type="PROSITE" id="PS50236">
    <property type="entry name" value="CHCR"/>
    <property type="match status" value="2"/>
</dbReference>
<feature type="repeat" description="CHCR" evidence="11">
    <location>
        <begin position="573"/>
        <end position="725"/>
    </location>
</feature>
<name>F2UIP7_SALR5</name>
<dbReference type="KEGG" id="sre:PTSG_07434"/>
<keyword evidence="3" id="KW-0479">Metal-binding</keyword>
<dbReference type="SUPFAM" id="SSF50978">
    <property type="entry name" value="WD40 repeat-like"/>
    <property type="match status" value="1"/>
</dbReference>
<dbReference type="Gene3D" id="1.25.40.10">
    <property type="entry name" value="Tetratricopeptide repeat domain"/>
    <property type="match status" value="1"/>
</dbReference>
<evidence type="ECO:0000256" key="12">
    <source>
        <dbReference type="SAM" id="Coils"/>
    </source>
</evidence>
<dbReference type="PROSITE" id="PS50089">
    <property type="entry name" value="ZF_RING_2"/>
    <property type="match status" value="1"/>
</dbReference>
<evidence type="ECO:0000256" key="1">
    <source>
        <dbReference type="ARBA" id="ARBA00007070"/>
    </source>
</evidence>
<dbReference type="RefSeq" id="XP_004990935.1">
    <property type="nucleotide sequence ID" value="XM_004990878.1"/>
</dbReference>
<dbReference type="Proteomes" id="UP000007799">
    <property type="component" value="Unassembled WGS sequence"/>
</dbReference>
<keyword evidence="5" id="KW-0862">Zinc</keyword>
<evidence type="ECO:0000256" key="9">
    <source>
        <dbReference type="PIRNR" id="PIRNR007860"/>
    </source>
</evidence>
<dbReference type="CDD" id="cd16688">
    <property type="entry name" value="RING-H2_Vps11"/>
    <property type="match status" value="1"/>
</dbReference>
<dbReference type="SUPFAM" id="SSF57850">
    <property type="entry name" value="RING/U-box"/>
    <property type="match status" value="1"/>
</dbReference>
<keyword evidence="12" id="KW-0175">Coiled coil</keyword>
<dbReference type="PANTHER" id="PTHR23323">
    <property type="entry name" value="VACUOLAR PROTEIN SORTING-ASSOCIATED PROTEIN"/>
    <property type="match status" value="1"/>
</dbReference>
<dbReference type="InterPro" id="IPR057307">
    <property type="entry name" value="PEP5_VPS11_N"/>
</dbReference>
<evidence type="ECO:0000256" key="13">
    <source>
        <dbReference type="SAM" id="MobiDB-lite"/>
    </source>
</evidence>
<dbReference type="InterPro" id="IPR015943">
    <property type="entry name" value="WD40/YVTN_repeat-like_dom_sf"/>
</dbReference>
<dbReference type="InterPro" id="IPR057308">
    <property type="entry name" value="CHCR_PEP5_VPS11"/>
</dbReference>
<dbReference type="PIRSF" id="PIRSF007860">
    <property type="entry name" value="VPS11"/>
    <property type="match status" value="1"/>
</dbReference>
<keyword evidence="6" id="KW-0653">Protein transport</keyword>
<dbReference type="EMBL" id="GL832976">
    <property type="protein sequence ID" value="EGD77096.1"/>
    <property type="molecule type" value="Genomic_DNA"/>
</dbReference>
<dbReference type="GO" id="GO:0008270">
    <property type="term" value="F:zinc ion binding"/>
    <property type="evidence" value="ECO:0007669"/>
    <property type="project" value="UniProtKB-KW"/>
</dbReference>
<feature type="repeat" description="CHCR" evidence="11">
    <location>
        <begin position="397"/>
        <end position="545"/>
    </location>
</feature>
<evidence type="ECO:0000256" key="11">
    <source>
        <dbReference type="PROSITE-ProRule" id="PRU01006"/>
    </source>
</evidence>
<evidence type="ECO:0000259" key="14">
    <source>
        <dbReference type="PROSITE" id="PS50089"/>
    </source>
</evidence>
<dbReference type="GO" id="GO:0030674">
    <property type="term" value="F:protein-macromolecule adaptor activity"/>
    <property type="evidence" value="ECO:0007669"/>
    <property type="project" value="TreeGrafter"/>
</dbReference>
<feature type="domain" description="RING-type" evidence="14">
    <location>
        <begin position="811"/>
        <end position="846"/>
    </location>
</feature>
<reference evidence="15" key="1">
    <citation type="submission" date="2009-08" db="EMBL/GenBank/DDBJ databases">
        <title>Annotation of Salpingoeca rosetta.</title>
        <authorList>
            <consortium name="The Broad Institute Genome Sequencing Platform"/>
            <person name="Russ C."/>
            <person name="Cuomo C."/>
            <person name="Burger G."/>
            <person name="Gray M.W."/>
            <person name="Holland P.W.H."/>
            <person name="King N."/>
            <person name="Lang F.B.F."/>
            <person name="Roger A.J."/>
            <person name="Ruiz-Trillo I."/>
            <person name="Young S.K."/>
            <person name="Zeng Q."/>
            <person name="Gargeya S."/>
            <person name="Alvarado L."/>
            <person name="Berlin A."/>
            <person name="Chapman S.B."/>
            <person name="Chen Z."/>
            <person name="Freedman E."/>
            <person name="Gellesch M."/>
            <person name="Goldberg J."/>
            <person name="Griggs A."/>
            <person name="Gujja S."/>
            <person name="Heilman E."/>
            <person name="Heiman D."/>
            <person name="Howarth C."/>
            <person name="Mehta T."/>
            <person name="Neiman D."/>
            <person name="Pearson M."/>
            <person name="Roberts A."/>
            <person name="Saif S."/>
            <person name="Shea T."/>
            <person name="Shenoy N."/>
            <person name="Sisk P."/>
            <person name="Stolte C."/>
            <person name="Sykes S."/>
            <person name="White J."/>
            <person name="Yandava C."/>
            <person name="Haas B."/>
            <person name="Nusbaum C."/>
            <person name="Birren B."/>
        </authorList>
    </citation>
    <scope>NUCLEOTIDE SEQUENCE [LARGE SCALE GENOMIC DNA]</scope>
    <source>
        <strain evidence="15">ATCC 50818</strain>
    </source>
</reference>
<dbReference type="Gene3D" id="2.130.10.10">
    <property type="entry name" value="YVTN repeat-like/Quinoprotein amine dehydrogenase"/>
    <property type="match status" value="1"/>
</dbReference>
<dbReference type="SUPFAM" id="SSF48371">
    <property type="entry name" value="ARM repeat"/>
    <property type="match status" value="1"/>
</dbReference>
<dbReference type="OMA" id="ENENECP"/>